<feature type="domain" description="4'-phosphopantetheinyl transferase" evidence="8">
    <location>
        <begin position="5"/>
        <end position="101"/>
    </location>
</feature>
<evidence type="ECO:0000256" key="4">
    <source>
        <dbReference type="ARBA" id="ARBA00022832"/>
    </source>
</evidence>
<organism evidence="9">
    <name type="scientific">uncultured marine microorganism HF4000_006O13</name>
    <dbReference type="NCBI Taxonomy" id="455509"/>
    <lineage>
        <taxon>unclassified sequences</taxon>
        <taxon>environmental samples</taxon>
    </lineage>
</organism>
<dbReference type="Pfam" id="PF01648">
    <property type="entry name" value="ACPS"/>
    <property type="match status" value="1"/>
</dbReference>
<dbReference type="InterPro" id="IPR008278">
    <property type="entry name" value="4-PPantetheinyl_Trfase_dom"/>
</dbReference>
<dbReference type="InterPro" id="IPR004568">
    <property type="entry name" value="Ppantetheine-prot_Trfase_dom"/>
</dbReference>
<sequence length="127" mass="14204">MSIYGIGTDLVNINRVQRLYNKYGQKFVDKILLPEEKKLLQADSNPVKFLANRFAGKEATAKAIGTGFSQGVTWKDIGVTKHRSGKPRLIFSEKMQALLAQKEISSAHISLTDDHPWAHALVILEKN</sequence>
<reference evidence="9" key="1">
    <citation type="journal article" date="2008" name="ISME J.">
        <title>Genomic patterns of recombination, clonal divergence and environment in marine microbial populations.</title>
        <authorList>
            <person name="Konstantinidis K.T."/>
            <person name="Delong E.F."/>
        </authorList>
    </citation>
    <scope>NUCLEOTIDE SEQUENCE</scope>
</reference>
<dbReference type="Gene3D" id="3.90.470.20">
    <property type="entry name" value="4'-phosphopantetheinyl transferase domain"/>
    <property type="match status" value="1"/>
</dbReference>
<keyword evidence="2 9" id="KW-0808">Transferase</keyword>
<dbReference type="GO" id="GO:0006633">
    <property type="term" value="P:fatty acid biosynthetic process"/>
    <property type="evidence" value="ECO:0007669"/>
    <property type="project" value="UniProtKB-KW"/>
</dbReference>
<name>B3T0S1_9ZZZZ</name>
<dbReference type="SUPFAM" id="SSF56214">
    <property type="entry name" value="4'-phosphopantetheinyl transferase"/>
    <property type="match status" value="1"/>
</dbReference>
<dbReference type="InterPro" id="IPR002582">
    <property type="entry name" value="ACPS"/>
</dbReference>
<evidence type="ECO:0000256" key="5">
    <source>
        <dbReference type="ARBA" id="ARBA00022842"/>
    </source>
</evidence>
<keyword evidence="4" id="KW-0276">Fatty acid metabolism</keyword>
<keyword evidence="5" id="KW-0460">Magnesium</keyword>
<proteinExistence type="inferred from homology"/>
<dbReference type="EMBL" id="EU016568">
    <property type="protein sequence ID" value="ABZ06180.1"/>
    <property type="molecule type" value="Genomic_DNA"/>
</dbReference>
<dbReference type="InterPro" id="IPR037143">
    <property type="entry name" value="4-PPantetheinyl_Trfase_dom_sf"/>
</dbReference>
<evidence type="ECO:0000256" key="2">
    <source>
        <dbReference type="ARBA" id="ARBA00022679"/>
    </source>
</evidence>
<keyword evidence="3" id="KW-0479">Metal-binding</keyword>
<evidence type="ECO:0000259" key="8">
    <source>
        <dbReference type="Pfam" id="PF01648"/>
    </source>
</evidence>
<protein>
    <submittedName>
        <fullName evidence="9">Putative 4'-phosphopantetheinyl transferase superfamily protein</fullName>
    </submittedName>
</protein>
<gene>
    <name evidence="9" type="ORF">ALOHA_HF4000006O13ctg1g26</name>
</gene>
<evidence type="ECO:0000256" key="7">
    <source>
        <dbReference type="ARBA" id="ARBA00023160"/>
    </source>
</evidence>
<evidence type="ECO:0000313" key="9">
    <source>
        <dbReference type="EMBL" id="ABZ06180.1"/>
    </source>
</evidence>
<dbReference type="AlphaFoldDB" id="B3T0S1"/>
<dbReference type="NCBIfam" id="TIGR00516">
    <property type="entry name" value="acpS"/>
    <property type="match status" value="1"/>
</dbReference>
<dbReference type="GO" id="GO:0000287">
    <property type="term" value="F:magnesium ion binding"/>
    <property type="evidence" value="ECO:0007669"/>
    <property type="project" value="InterPro"/>
</dbReference>
<evidence type="ECO:0000256" key="1">
    <source>
        <dbReference type="ARBA" id="ARBA00022516"/>
    </source>
</evidence>
<accession>B3T0S1</accession>
<keyword evidence="1" id="KW-0444">Lipid biosynthesis</keyword>
<keyword evidence="7" id="KW-0275">Fatty acid biosynthesis</keyword>
<dbReference type="HAMAP" id="MF_00101">
    <property type="entry name" value="AcpS"/>
    <property type="match status" value="1"/>
</dbReference>
<evidence type="ECO:0000256" key="6">
    <source>
        <dbReference type="ARBA" id="ARBA00023098"/>
    </source>
</evidence>
<dbReference type="GO" id="GO:0008897">
    <property type="term" value="F:holo-[acyl-carrier-protein] synthase activity"/>
    <property type="evidence" value="ECO:0007669"/>
    <property type="project" value="InterPro"/>
</dbReference>
<evidence type="ECO:0000256" key="3">
    <source>
        <dbReference type="ARBA" id="ARBA00022723"/>
    </source>
</evidence>
<dbReference type="NCBIfam" id="TIGR00556">
    <property type="entry name" value="pantethn_trn"/>
    <property type="match status" value="1"/>
</dbReference>
<keyword evidence="6" id="KW-0443">Lipid metabolism</keyword>